<protein>
    <submittedName>
        <fullName evidence="2">Uncharacterized protein</fullName>
    </submittedName>
</protein>
<gene>
    <name evidence="2" type="ORF">GGX14DRAFT_402959</name>
</gene>
<reference evidence="2" key="1">
    <citation type="submission" date="2023-03" db="EMBL/GenBank/DDBJ databases">
        <title>Massive genome expansion in bonnet fungi (Mycena s.s.) driven by repeated elements and novel gene families across ecological guilds.</title>
        <authorList>
            <consortium name="Lawrence Berkeley National Laboratory"/>
            <person name="Harder C.B."/>
            <person name="Miyauchi S."/>
            <person name="Viragh M."/>
            <person name="Kuo A."/>
            <person name="Thoen E."/>
            <person name="Andreopoulos B."/>
            <person name="Lu D."/>
            <person name="Skrede I."/>
            <person name="Drula E."/>
            <person name="Henrissat B."/>
            <person name="Morin E."/>
            <person name="Kohler A."/>
            <person name="Barry K."/>
            <person name="LaButti K."/>
            <person name="Morin E."/>
            <person name="Salamov A."/>
            <person name="Lipzen A."/>
            <person name="Mereny Z."/>
            <person name="Hegedus B."/>
            <person name="Baldrian P."/>
            <person name="Stursova M."/>
            <person name="Weitz H."/>
            <person name="Taylor A."/>
            <person name="Grigoriev I.V."/>
            <person name="Nagy L.G."/>
            <person name="Martin F."/>
            <person name="Kauserud H."/>
        </authorList>
    </citation>
    <scope>NUCLEOTIDE SEQUENCE</scope>
    <source>
        <strain evidence="2">9144</strain>
    </source>
</reference>
<organism evidence="2 3">
    <name type="scientific">Mycena pura</name>
    <dbReference type="NCBI Taxonomy" id="153505"/>
    <lineage>
        <taxon>Eukaryota</taxon>
        <taxon>Fungi</taxon>
        <taxon>Dikarya</taxon>
        <taxon>Basidiomycota</taxon>
        <taxon>Agaricomycotina</taxon>
        <taxon>Agaricomycetes</taxon>
        <taxon>Agaricomycetidae</taxon>
        <taxon>Agaricales</taxon>
        <taxon>Marasmiineae</taxon>
        <taxon>Mycenaceae</taxon>
        <taxon>Mycena</taxon>
    </lineage>
</organism>
<evidence type="ECO:0000256" key="1">
    <source>
        <dbReference type="SAM" id="MobiDB-lite"/>
    </source>
</evidence>
<keyword evidence="3" id="KW-1185">Reference proteome</keyword>
<proteinExistence type="predicted"/>
<dbReference type="Proteomes" id="UP001219525">
    <property type="component" value="Unassembled WGS sequence"/>
</dbReference>
<accession>A0AAD6UXB7</accession>
<evidence type="ECO:0000313" key="3">
    <source>
        <dbReference type="Proteomes" id="UP001219525"/>
    </source>
</evidence>
<feature type="compositionally biased region" description="Low complexity" evidence="1">
    <location>
        <begin position="157"/>
        <end position="168"/>
    </location>
</feature>
<dbReference type="EMBL" id="JARJCW010000081">
    <property type="protein sequence ID" value="KAJ7196738.1"/>
    <property type="molecule type" value="Genomic_DNA"/>
</dbReference>
<feature type="region of interest" description="Disordered" evidence="1">
    <location>
        <begin position="129"/>
        <end position="207"/>
    </location>
</feature>
<feature type="compositionally biased region" description="Polar residues" evidence="1">
    <location>
        <begin position="137"/>
        <end position="148"/>
    </location>
</feature>
<name>A0AAD6UXB7_9AGAR</name>
<evidence type="ECO:0000313" key="2">
    <source>
        <dbReference type="EMBL" id="KAJ7196738.1"/>
    </source>
</evidence>
<comment type="caution">
    <text evidence="2">The sequence shown here is derived from an EMBL/GenBank/DDBJ whole genome shotgun (WGS) entry which is preliminary data.</text>
</comment>
<dbReference type="AlphaFoldDB" id="A0AAD6UXB7"/>
<sequence>MVLKHKPNTRPSTGPSQQLIGRVNYLGELLKHLPTTLPEKTIYDHDALKFSLDPDILEDGGAFAAGSRALEVAFKTYRNGGKVSFRERGATVMALVPFLKTVFAQLKENERAPWADAWLDRLVDAAKEAGAKVPSKTRPSATSAQSAHPRTGPPTATPAQTQPAVVAVDSDSDSELAPPPRKKTRSALVISDSDNEDQPSPSPAADADMIIEISDSESIESRPAKSISPAAIATKTASLAAHAQKAAPKNIKGPGQASLFDLGFSKDWDSAEAKAHYESKERLRWAEKRDDRLAEEAAAEEARKQREKALTAIRVREFRKHESAKKAAANAAKETVDEVTPVLMAGAAAVAAGPATPMNNAVAVVSRSVNRTTWREHRDGTRGGVVVAAEPVEVNWFHPLLWNDIDEVVRSVSWALRPAVRFLQKKHKDGRFAKLHHSTLWRYKEEGRNVWKAKTLESVTSYGKIQASGRVGILTKHPLIVDSVKTTLEGIREAKGPVTVGIAQALIRAEVEATAPQLLEQGFKISETFVRGFLASVMNFSSRAATRPAQHVPDDAPDQLLRTFHRLRFAIKAENIPPKILNGVAPPDVRFPKEIGSLRDATISPLVQLYDFFLTTEGSRLIRQSFAKCKIPDSPWCLSEECLYSSASEIALLEYLGSDPTLANEIKKCCGAAKLDRILTIAEKEGEDRDEAHFDGSSFDDAEVPLERVVEAAILGTDVDAFESTGELEDINYLAPEDV</sequence>